<sequence length="122" mass="14309">MLGNLHRMAARYIPQQMALWYRFKVREMDELGQWKNTYHDPVTIRGSWQAVDTQDVQEMGLDTAKIYRKLYTSHDIRNIQRGTSTDYLVFAGRRYDVMGDADWYAQDGWKSVLCIEAGDHDG</sequence>
<dbReference type="InterPro" id="IPR054441">
    <property type="entry name" value="Gp28-like"/>
</dbReference>
<dbReference type="AlphaFoldDB" id="A0A077NZ81"/>
<dbReference type="Pfam" id="PF22755">
    <property type="entry name" value="E217_gp28"/>
    <property type="match status" value="1"/>
</dbReference>
<name>A0A077NZ81_XENBV</name>
<accession>A0A077NZ81</accession>
<dbReference type="Proteomes" id="UP000028483">
    <property type="component" value="Unassembled WGS sequence"/>
</dbReference>
<evidence type="ECO:0000313" key="2">
    <source>
        <dbReference type="Proteomes" id="UP000028483"/>
    </source>
</evidence>
<gene>
    <name evidence="1" type="ORF">XBO1_330016</name>
</gene>
<dbReference type="RefSeq" id="WP_038252877.1">
    <property type="nucleotide sequence ID" value="NZ_CAWLUU010000030.1"/>
</dbReference>
<reference evidence="1" key="1">
    <citation type="submission" date="2013-07" db="EMBL/GenBank/DDBJ databases">
        <title>Sub-species coevolution in mutualistic symbiosis.</title>
        <authorList>
            <person name="Murfin K."/>
            <person name="Klassen J."/>
            <person name="Lee M."/>
            <person name="Forst S."/>
            <person name="Stock P."/>
            <person name="Goodrich-Blair H."/>
        </authorList>
    </citation>
    <scope>NUCLEOTIDE SEQUENCE [LARGE SCALE GENOMIC DNA]</scope>
    <source>
        <strain evidence="1">Oregonense</strain>
    </source>
</reference>
<organism evidence="1 2">
    <name type="scientific">Xenorhabdus bovienii str. oregonense</name>
    <dbReference type="NCBI Taxonomy" id="1398202"/>
    <lineage>
        <taxon>Bacteria</taxon>
        <taxon>Pseudomonadati</taxon>
        <taxon>Pseudomonadota</taxon>
        <taxon>Gammaproteobacteria</taxon>
        <taxon>Enterobacterales</taxon>
        <taxon>Morganellaceae</taxon>
        <taxon>Xenorhabdus</taxon>
    </lineage>
</organism>
<dbReference type="EMBL" id="CBSX010000197">
    <property type="protein sequence ID" value="CDH07547.1"/>
    <property type="molecule type" value="Genomic_DNA"/>
</dbReference>
<proteinExistence type="predicted"/>
<evidence type="ECO:0000313" key="1">
    <source>
        <dbReference type="EMBL" id="CDH07547.1"/>
    </source>
</evidence>
<comment type="caution">
    <text evidence="1">The sequence shown here is derived from an EMBL/GenBank/DDBJ whole genome shotgun (WGS) entry which is preliminary data.</text>
</comment>
<dbReference type="HOGENOM" id="CLU_2023181_0_0_6"/>
<protein>
    <submittedName>
        <fullName evidence="1">Putative phage protein</fullName>
    </submittedName>
</protein>